<evidence type="ECO:0000256" key="11">
    <source>
        <dbReference type="PIRSR" id="PIRSR006268-2"/>
    </source>
</evidence>
<dbReference type="InterPro" id="IPR003374">
    <property type="entry name" value="ApbE-like_sf"/>
</dbReference>
<name>A0A1V5MH20_UNCT6</name>
<evidence type="ECO:0000256" key="3">
    <source>
        <dbReference type="ARBA" id="ARBA00022630"/>
    </source>
</evidence>
<keyword evidence="12" id="KW-0449">Lipoprotein</keyword>
<keyword evidence="3 10" id="KW-0285">Flavoprotein</keyword>
<comment type="similarity">
    <text evidence="10">Belongs to the ApbE family.</text>
</comment>
<dbReference type="Gene3D" id="3.10.520.10">
    <property type="entry name" value="ApbE-like domains"/>
    <property type="match status" value="1"/>
</dbReference>
<keyword evidence="4 10" id="KW-0808">Transferase</keyword>
<comment type="catalytic activity">
    <reaction evidence="9 10">
        <text>L-threonyl-[protein] + FAD = FMN-L-threonyl-[protein] + AMP + H(+)</text>
        <dbReference type="Rhea" id="RHEA:36847"/>
        <dbReference type="Rhea" id="RHEA-COMP:11060"/>
        <dbReference type="Rhea" id="RHEA-COMP:11061"/>
        <dbReference type="ChEBI" id="CHEBI:15378"/>
        <dbReference type="ChEBI" id="CHEBI:30013"/>
        <dbReference type="ChEBI" id="CHEBI:57692"/>
        <dbReference type="ChEBI" id="CHEBI:74257"/>
        <dbReference type="ChEBI" id="CHEBI:456215"/>
        <dbReference type="EC" id="2.7.1.180"/>
    </reaction>
</comment>
<keyword evidence="7 10" id="KW-0460">Magnesium</keyword>
<dbReference type="Proteomes" id="UP000485484">
    <property type="component" value="Unassembled WGS sequence"/>
</dbReference>
<evidence type="ECO:0000256" key="5">
    <source>
        <dbReference type="ARBA" id="ARBA00022723"/>
    </source>
</evidence>
<dbReference type="PIRSF" id="PIRSF006268">
    <property type="entry name" value="ApbE"/>
    <property type="match status" value="1"/>
</dbReference>
<evidence type="ECO:0000256" key="1">
    <source>
        <dbReference type="ARBA" id="ARBA00011955"/>
    </source>
</evidence>
<dbReference type="EMBL" id="MWAK01000089">
    <property type="protein sequence ID" value="OPZ92537.1"/>
    <property type="molecule type" value="Genomic_DNA"/>
</dbReference>
<evidence type="ECO:0000256" key="9">
    <source>
        <dbReference type="ARBA" id="ARBA00048540"/>
    </source>
</evidence>
<dbReference type="PANTHER" id="PTHR30040">
    <property type="entry name" value="THIAMINE BIOSYNTHESIS LIPOPROTEIN APBE"/>
    <property type="match status" value="1"/>
</dbReference>
<evidence type="ECO:0000256" key="6">
    <source>
        <dbReference type="ARBA" id="ARBA00022827"/>
    </source>
</evidence>
<evidence type="ECO:0000313" key="12">
    <source>
        <dbReference type="EMBL" id="OPZ92537.1"/>
    </source>
</evidence>
<proteinExistence type="inferred from homology"/>
<organism evidence="12 13">
    <name type="scientific">candidate division TA06 bacterium ADurb.Bin417</name>
    <dbReference type="NCBI Taxonomy" id="1852828"/>
    <lineage>
        <taxon>Bacteria</taxon>
        <taxon>Bacteria division TA06</taxon>
    </lineage>
</organism>
<dbReference type="InterPro" id="IPR024932">
    <property type="entry name" value="ApbE"/>
</dbReference>
<feature type="binding site" evidence="11">
    <location>
        <position position="292"/>
    </location>
    <ligand>
        <name>Mg(2+)</name>
        <dbReference type="ChEBI" id="CHEBI:18420"/>
    </ligand>
</feature>
<reference evidence="12 13" key="1">
    <citation type="submission" date="2017-02" db="EMBL/GenBank/DDBJ databases">
        <title>Delving into the versatile metabolic prowess of the omnipresent phylum Bacteroidetes.</title>
        <authorList>
            <person name="Nobu M.K."/>
            <person name="Mei R."/>
            <person name="Narihiro T."/>
            <person name="Kuroda K."/>
            <person name="Liu W.-T."/>
        </authorList>
    </citation>
    <scope>NUCLEOTIDE SEQUENCE [LARGE SCALE GENOMIC DNA]</scope>
    <source>
        <strain evidence="12">ADurb.Bin417</strain>
    </source>
</reference>
<dbReference type="PANTHER" id="PTHR30040:SF2">
    <property type="entry name" value="FAD:PROTEIN FMN TRANSFERASE"/>
    <property type="match status" value="1"/>
</dbReference>
<dbReference type="AlphaFoldDB" id="A0A1V5MH20"/>
<keyword evidence="5 10" id="KW-0479">Metal-binding</keyword>
<dbReference type="GO" id="GO:0016740">
    <property type="term" value="F:transferase activity"/>
    <property type="evidence" value="ECO:0007669"/>
    <property type="project" value="UniProtKB-UniRule"/>
</dbReference>
<evidence type="ECO:0000313" key="13">
    <source>
        <dbReference type="Proteomes" id="UP000485484"/>
    </source>
</evidence>
<gene>
    <name evidence="12" type="primary">apbE</name>
    <name evidence="12" type="ORF">BWY73_00757</name>
</gene>
<dbReference type="EC" id="2.7.1.180" evidence="1 10"/>
<evidence type="ECO:0000256" key="2">
    <source>
        <dbReference type="ARBA" id="ARBA00016337"/>
    </source>
</evidence>
<keyword evidence="6 10" id="KW-0274">FAD</keyword>
<evidence type="ECO:0000256" key="10">
    <source>
        <dbReference type="PIRNR" id="PIRNR006268"/>
    </source>
</evidence>
<feature type="binding site" evidence="11">
    <location>
        <position position="177"/>
    </location>
    <ligand>
        <name>Mg(2+)</name>
        <dbReference type="ChEBI" id="CHEBI:18420"/>
    </ligand>
</feature>
<accession>A0A1V5MH20</accession>
<dbReference type="SUPFAM" id="SSF143631">
    <property type="entry name" value="ApbE-like"/>
    <property type="match status" value="1"/>
</dbReference>
<comment type="caution">
    <text evidence="12">The sequence shown here is derived from an EMBL/GenBank/DDBJ whole genome shotgun (WGS) entry which is preliminary data.</text>
</comment>
<sequence>MFRSRNLTFICALIALAALAGSIGWFRGRVSRKPRLYRASGLVMGSFYTLEFSRPAGIPPEAAARHVRERLAELERRWSPYNPESEISRLNRTGRLAGVSPETRRLLELSAEISRRTGGAFDITVGPLIEAWRNAEKTGRPPDLKKLLPLVDYRRVRLTGTGEVRLERKGMRIDPGAIGKGLAVDEAVRILRRDGVPSGLVNLGGNLYAFGPGPDRGLWTIGIQDPFGPGEKGRLRIRDQGVSTSGTYQQWFQVGQKRFSHIVNPGNGELKSPPRSVTVLAPGAGLADGLSTALEVLGPEAGLALLESIPGTSALIIMDDGRVIRSRGLDWPGAGLP</sequence>
<dbReference type="GO" id="GO:0046872">
    <property type="term" value="F:metal ion binding"/>
    <property type="evidence" value="ECO:0007669"/>
    <property type="project" value="UniProtKB-UniRule"/>
</dbReference>
<evidence type="ECO:0000256" key="7">
    <source>
        <dbReference type="ARBA" id="ARBA00022842"/>
    </source>
</evidence>
<protein>
    <recommendedName>
        <fullName evidence="2 10">FAD:protein FMN transferase</fullName>
        <ecNumber evidence="1 10">2.7.1.180</ecNumber>
    </recommendedName>
    <alternativeName>
        <fullName evidence="8 10">Flavin transferase</fullName>
    </alternativeName>
</protein>
<comment type="cofactor">
    <cofactor evidence="11">
        <name>Mg(2+)</name>
        <dbReference type="ChEBI" id="CHEBI:18420"/>
    </cofactor>
    <cofactor evidence="11">
        <name>Mn(2+)</name>
        <dbReference type="ChEBI" id="CHEBI:29035"/>
    </cofactor>
    <text evidence="11">Magnesium. Can also use manganese.</text>
</comment>
<feature type="binding site" evidence="11">
    <location>
        <position position="288"/>
    </location>
    <ligand>
        <name>Mg(2+)</name>
        <dbReference type="ChEBI" id="CHEBI:18420"/>
    </ligand>
</feature>
<dbReference type="Pfam" id="PF02424">
    <property type="entry name" value="ApbE"/>
    <property type="match status" value="1"/>
</dbReference>
<evidence type="ECO:0000256" key="4">
    <source>
        <dbReference type="ARBA" id="ARBA00022679"/>
    </source>
</evidence>
<evidence type="ECO:0000256" key="8">
    <source>
        <dbReference type="ARBA" id="ARBA00031306"/>
    </source>
</evidence>